<accession>A0A803K5S4</accession>
<dbReference type="Ensembl" id="ENSXETT00000105290">
    <property type="protein sequence ID" value="ENSXETP00000115718"/>
    <property type="gene ID" value="ENSXETG00000034703"/>
</dbReference>
<dbReference type="GO" id="GO:0003677">
    <property type="term" value="F:DNA binding"/>
    <property type="evidence" value="ECO:0007669"/>
    <property type="project" value="UniProtKB-KW"/>
</dbReference>
<feature type="region of interest" description="Disordered" evidence="9">
    <location>
        <begin position="1"/>
        <end position="39"/>
    </location>
</feature>
<evidence type="ECO:0000313" key="10">
    <source>
        <dbReference type="Ensembl" id="ENSXETP00000115718"/>
    </source>
</evidence>
<protein>
    <recommendedName>
        <fullName evidence="3">Centromere protein X</fullName>
    </recommendedName>
</protein>
<keyword evidence="7" id="KW-0539">Nucleus</keyword>
<dbReference type="PANTHER" id="PTHR28680:SF1">
    <property type="entry name" value="CENTROMERE PROTEIN X"/>
    <property type="match status" value="1"/>
</dbReference>
<organism evidence="10">
    <name type="scientific">Xenopus tropicalis</name>
    <name type="common">Western clawed frog</name>
    <name type="synonym">Silurana tropicalis</name>
    <dbReference type="NCBI Taxonomy" id="8364"/>
    <lineage>
        <taxon>Eukaryota</taxon>
        <taxon>Metazoa</taxon>
        <taxon>Chordata</taxon>
        <taxon>Craniata</taxon>
        <taxon>Vertebrata</taxon>
        <taxon>Euteleostomi</taxon>
        <taxon>Amphibia</taxon>
        <taxon>Batrachia</taxon>
        <taxon>Anura</taxon>
        <taxon>Pipoidea</taxon>
        <taxon>Pipidae</taxon>
        <taxon>Xenopodinae</taxon>
        <taxon>Xenopus</taxon>
        <taxon>Silurana</taxon>
    </lineage>
</organism>
<dbReference type="GO" id="GO:0051382">
    <property type="term" value="P:kinetochore assembly"/>
    <property type="evidence" value="ECO:0007669"/>
    <property type="project" value="InterPro"/>
</dbReference>
<dbReference type="InterPro" id="IPR018552">
    <property type="entry name" value="CENP-X"/>
</dbReference>
<evidence type="ECO:0000256" key="6">
    <source>
        <dbReference type="ARBA" id="ARBA00023204"/>
    </source>
</evidence>
<dbReference type="Gene3D" id="1.20.5.4980">
    <property type="match status" value="1"/>
</dbReference>
<dbReference type="AlphaFoldDB" id="A0A803K5S4"/>
<dbReference type="GO" id="GO:0006281">
    <property type="term" value="P:DNA repair"/>
    <property type="evidence" value="ECO:0007669"/>
    <property type="project" value="UniProtKB-KW"/>
</dbReference>
<dbReference type="GeneTree" id="ENSGT00390000002725"/>
<evidence type="ECO:0000256" key="5">
    <source>
        <dbReference type="ARBA" id="ARBA00023125"/>
    </source>
</evidence>
<dbReference type="Pfam" id="PF09415">
    <property type="entry name" value="CENP-X"/>
    <property type="match status" value="1"/>
</dbReference>
<proteinExistence type="inferred from homology"/>
<reference evidence="10" key="1">
    <citation type="journal article" date="2010" name="Science">
        <title>The genome of the Western clawed frog Xenopus tropicalis.</title>
        <authorList>
            <person name="Hellsten U."/>
            <person name="Harland R.M."/>
            <person name="Gilchrist M.J."/>
            <person name="Hendrix D."/>
            <person name="Jurka J."/>
            <person name="Kapitonov V."/>
            <person name="Ovcharenko I."/>
            <person name="Putnam N.H."/>
            <person name="Shu S."/>
            <person name="Taher L."/>
            <person name="Blitz I.L."/>
            <person name="Blumberg B."/>
            <person name="Dichmann D.S."/>
            <person name="Dubchak I."/>
            <person name="Amaya E."/>
            <person name="Detter J.C."/>
            <person name="Fletcher R."/>
            <person name="Gerhard D.S."/>
            <person name="Goodstein D."/>
            <person name="Graves T."/>
            <person name="Grigoriev I.V."/>
            <person name="Grimwood J."/>
            <person name="Kawashima T."/>
            <person name="Lindquist E."/>
            <person name="Lucas S.M."/>
            <person name="Mead P.E."/>
            <person name="Mitros T."/>
            <person name="Ogino H."/>
            <person name="Ohta Y."/>
            <person name="Poliakov A.V."/>
            <person name="Pollet N."/>
            <person name="Robert J."/>
            <person name="Salamov A."/>
            <person name="Sater A.K."/>
            <person name="Schmutz J."/>
            <person name="Terry A."/>
            <person name="Vize P.D."/>
            <person name="Warren W.C."/>
            <person name="Wells D."/>
            <person name="Wills A."/>
            <person name="Wilson R.K."/>
            <person name="Zimmerman L.B."/>
            <person name="Zorn A.M."/>
            <person name="Grainger R."/>
            <person name="Grammer T."/>
            <person name="Khokha M.K."/>
            <person name="Richardson P.M."/>
            <person name="Rokhsar D.S."/>
        </authorList>
    </citation>
    <scope>NUCLEOTIDE SEQUENCE [LARGE SCALE GENOMIC DNA]</scope>
    <source>
        <strain evidence="10">Nigerian</strain>
    </source>
</reference>
<keyword evidence="5" id="KW-0238">DNA-binding</keyword>
<evidence type="ECO:0000256" key="4">
    <source>
        <dbReference type="ARBA" id="ARBA00022763"/>
    </source>
</evidence>
<comment type="subunit">
    <text evidence="8">Heterodimer with CENPX, sometimes called MHF; this interaction stabilizes both partners. MHF heterodimers can assemble to form tetrameric structures. MHF also coassemble with CENPT-CENPW heterodimers at centromeres to form the tetrameric CENP-T-W-S-X complex. Forms a discrete complex with FANCM and CENPX, called FANCM-MHF; this interaction, probably mediated by direct binding between CENPS and FANCM, leads to synergistic activation of double-stranded DNA binding and strongly stimulates FANCM-mediated DNA remodeling. Recruited by FANCM to the Fanconi anemia (FA) core complex, which consists of CENPS, CENPX, FANCA, FANCB, FANCC, FANCE, FANCF, FANCG, FANCL, FANCM, FAAP24 and FAAP100. The FA core complex associates with Bloom syndrome (BLM) complex, which consists of at least BLM, DNA topoisomerase 3-alpha (TOP3A), RMI1/BLAP75, RPA1/RPA70 and RPA2/RPA32. The super complex between FA and BLM is called BRAFT.</text>
</comment>
<evidence type="ECO:0000256" key="8">
    <source>
        <dbReference type="ARBA" id="ARBA00047146"/>
    </source>
</evidence>
<comment type="subcellular location">
    <subcellularLocation>
        <location evidence="1">Nucleus</location>
    </subcellularLocation>
</comment>
<evidence type="ECO:0000256" key="7">
    <source>
        <dbReference type="ARBA" id="ARBA00023242"/>
    </source>
</evidence>
<dbReference type="Bgee" id="ENSXETG00000034703">
    <property type="expression patterns" value="Expressed in egg cell and 12 other cell types or tissues"/>
</dbReference>
<dbReference type="GO" id="GO:0005634">
    <property type="term" value="C:nucleus"/>
    <property type="evidence" value="ECO:0007669"/>
    <property type="project" value="UniProtKB-SubCell"/>
</dbReference>
<evidence type="ECO:0000256" key="1">
    <source>
        <dbReference type="ARBA" id="ARBA00004123"/>
    </source>
</evidence>
<dbReference type="Gene3D" id="6.10.130.30">
    <property type="match status" value="1"/>
</dbReference>
<keyword evidence="4" id="KW-0227">DNA damage</keyword>
<comment type="similarity">
    <text evidence="2">Belongs to the CENP-X/MHF2 family.</text>
</comment>
<keyword evidence="6" id="KW-0234">DNA repair</keyword>
<evidence type="ECO:0000256" key="2">
    <source>
        <dbReference type="ARBA" id="ARBA00009359"/>
    </source>
</evidence>
<dbReference type="CDD" id="cd22921">
    <property type="entry name" value="HFD_CENP-X"/>
    <property type="match status" value="1"/>
</dbReference>
<reference evidence="10" key="2">
    <citation type="submission" date="2021-03" db="UniProtKB">
        <authorList>
            <consortium name="Ensembl"/>
        </authorList>
    </citation>
    <scope>IDENTIFICATION</scope>
</reference>
<evidence type="ECO:0000256" key="9">
    <source>
        <dbReference type="SAM" id="MobiDB-lite"/>
    </source>
</evidence>
<sequence>TGSCTRAAAAGGSVPEQQGGGEVYTRAAGGSVPEQQQQQGELVSKLLHEHLKNEKMRVSADALLLLAELLKVFVREAAARTARQALVEDITVGDVEQVEKILPQLLLDF</sequence>
<evidence type="ECO:0000256" key="3">
    <source>
        <dbReference type="ARBA" id="ARBA00016388"/>
    </source>
</evidence>
<name>A0A803K5S4_XENTR</name>
<dbReference type="PANTHER" id="PTHR28680">
    <property type="entry name" value="CENTROMERE PROTEIN X"/>
    <property type="match status" value="1"/>
</dbReference>